<gene>
    <name evidence="3" type="ORF">BW247_06685</name>
</gene>
<dbReference type="Gene3D" id="3.40.190.170">
    <property type="entry name" value="Bacterial extracellular solute-binding protein, family 7"/>
    <property type="match status" value="1"/>
</dbReference>
<reference evidence="3 4" key="1">
    <citation type="submission" date="2017-01" db="EMBL/GenBank/DDBJ databases">
        <title>Draft sequence of Acidihalobacter ferrooxidans strain DSM 14175 (strain V8).</title>
        <authorList>
            <person name="Khaleque H.N."/>
            <person name="Ramsay J.P."/>
            <person name="Murphy R.J.T."/>
            <person name="Kaksonen A.H."/>
            <person name="Boxall N.J."/>
            <person name="Watkin E.L.J."/>
        </authorList>
    </citation>
    <scope>NUCLEOTIDE SEQUENCE [LARGE SCALE GENOMIC DNA]</scope>
    <source>
        <strain evidence="3 4">V8</strain>
    </source>
</reference>
<dbReference type="Pfam" id="PF03480">
    <property type="entry name" value="DctP"/>
    <property type="match status" value="1"/>
</dbReference>
<evidence type="ECO:0000313" key="4">
    <source>
        <dbReference type="Proteomes" id="UP000243807"/>
    </source>
</evidence>
<dbReference type="GO" id="GO:0055085">
    <property type="term" value="P:transmembrane transport"/>
    <property type="evidence" value="ECO:0007669"/>
    <property type="project" value="InterPro"/>
</dbReference>
<feature type="chain" id="PRO_5013224528" evidence="2">
    <location>
        <begin position="19"/>
        <end position="324"/>
    </location>
</feature>
<evidence type="ECO:0000256" key="2">
    <source>
        <dbReference type="SAM" id="SignalP"/>
    </source>
</evidence>
<evidence type="ECO:0000313" key="3">
    <source>
        <dbReference type="EMBL" id="APZ44585.1"/>
    </source>
</evidence>
<dbReference type="STRING" id="1765967.BW247_06685"/>
<dbReference type="KEGG" id="afy:BW247_06685"/>
<dbReference type="PANTHER" id="PTHR33376">
    <property type="match status" value="1"/>
</dbReference>
<accession>A0A1P8UL88</accession>
<evidence type="ECO:0000256" key="1">
    <source>
        <dbReference type="ARBA" id="ARBA00022729"/>
    </source>
</evidence>
<organism evidence="3 4">
    <name type="scientific">Acidihalobacter ferrooxydans</name>
    <dbReference type="NCBI Taxonomy" id="1765967"/>
    <lineage>
        <taxon>Bacteria</taxon>
        <taxon>Pseudomonadati</taxon>
        <taxon>Pseudomonadota</taxon>
        <taxon>Gammaproteobacteria</taxon>
        <taxon>Chromatiales</taxon>
        <taxon>Ectothiorhodospiraceae</taxon>
        <taxon>Acidihalobacter</taxon>
    </lineage>
</organism>
<dbReference type="CDD" id="cd13602">
    <property type="entry name" value="PBP2_TRAP_BpDctp6_7"/>
    <property type="match status" value="1"/>
</dbReference>
<dbReference type="InterPro" id="IPR038404">
    <property type="entry name" value="TRAP_DctP_sf"/>
</dbReference>
<feature type="signal peptide" evidence="2">
    <location>
        <begin position="1"/>
        <end position="18"/>
    </location>
</feature>
<dbReference type="EMBL" id="CP019434">
    <property type="protein sequence ID" value="APZ44585.1"/>
    <property type="molecule type" value="Genomic_DNA"/>
</dbReference>
<keyword evidence="4" id="KW-1185">Reference proteome</keyword>
<dbReference type="Proteomes" id="UP000243807">
    <property type="component" value="Chromosome"/>
</dbReference>
<dbReference type="NCBIfam" id="NF037995">
    <property type="entry name" value="TRAP_S1"/>
    <property type="match status" value="1"/>
</dbReference>
<dbReference type="OrthoDB" id="9783941at2"/>
<name>A0A1P8UL88_9GAMM</name>
<dbReference type="AlphaFoldDB" id="A0A1P8UL88"/>
<protein>
    <submittedName>
        <fullName evidence="3">C4-dicarboxylate ABC transporter substrate-binding protein</fullName>
    </submittedName>
</protein>
<dbReference type="InterPro" id="IPR018389">
    <property type="entry name" value="DctP_fam"/>
</dbReference>
<sequence length="324" mass="35187">MFFGVFAASFAISGTVRAATTWNLAIPYPSQNFLTQNDRAFAKDVGQLTHGQLKIVVNSDGTLANNAAMIPSVASGAVPMGDMLMSYLSNQNPIYALDAMPFLATGYPQAEKLWQAQKPAVEKLLARQGLMLLYAVPWPPQGLYTQKPVQNIADLKGLRIRSYNATLAKLIKLSGGIPTEISVPQIPQAFSTGMVQAMITSPATGANSQAWDYVNYFYDVKAWLPKDMVIVNKRMFDALSKAQQKAVLTAAVTAEKRGWAASREVYVKKMAILKKHGMHVAPPTPQLKSALDAIGKEMLANWEKQADATGKGVIERYQASTSGS</sequence>
<keyword evidence="1 2" id="KW-0732">Signal</keyword>
<dbReference type="PANTHER" id="PTHR33376:SF4">
    <property type="entry name" value="SIALIC ACID-BINDING PERIPLASMIC PROTEIN SIAP"/>
    <property type="match status" value="1"/>
</dbReference>
<proteinExistence type="predicted"/>